<dbReference type="InterPro" id="IPR036679">
    <property type="entry name" value="FlgN-like_sf"/>
</dbReference>
<evidence type="ECO:0000256" key="3">
    <source>
        <dbReference type="ARBA" id="ARBA00022795"/>
    </source>
</evidence>
<accession>A0A5Q0BJT7</accession>
<dbReference type="Gene3D" id="1.20.58.300">
    <property type="entry name" value="FlgN-like"/>
    <property type="match status" value="1"/>
</dbReference>
<evidence type="ECO:0000313" key="5">
    <source>
        <dbReference type="Proteomes" id="UP000325755"/>
    </source>
</evidence>
<dbReference type="Proteomes" id="UP000325755">
    <property type="component" value="Chromosome"/>
</dbReference>
<gene>
    <name evidence="4" type="ORF">F6R98_07140</name>
</gene>
<name>A0A5Q0BJT7_9GAMM</name>
<reference evidence="4 5" key="1">
    <citation type="submission" date="2019-09" db="EMBL/GenBank/DDBJ databases">
        <title>Ecophysiology of the spiral-shaped methanotroph Methylospira mobilis as revealed by the complete genome sequence.</title>
        <authorList>
            <person name="Oshkin I.Y."/>
            <person name="Dedysh S.N."/>
            <person name="Miroshnikov K."/>
            <person name="Danilova O.V."/>
            <person name="Hakobyan A."/>
            <person name="Liesack W."/>
        </authorList>
    </citation>
    <scope>NUCLEOTIDE SEQUENCE [LARGE SCALE GENOMIC DNA]</scope>
    <source>
        <strain evidence="4 5">Shm1</strain>
    </source>
</reference>
<comment type="function">
    <text evidence="1">Required for the efficient initiation of filament assembly.</text>
</comment>
<organism evidence="4 5">
    <name type="scientific">Candidatus Methylospira mobilis</name>
    <dbReference type="NCBI Taxonomy" id="1808979"/>
    <lineage>
        <taxon>Bacteria</taxon>
        <taxon>Pseudomonadati</taxon>
        <taxon>Pseudomonadota</taxon>
        <taxon>Gammaproteobacteria</taxon>
        <taxon>Methylococcales</taxon>
        <taxon>Methylococcaceae</taxon>
        <taxon>Candidatus Methylospira</taxon>
    </lineage>
</organism>
<dbReference type="InParanoid" id="A0A5Q0BJT7"/>
<protein>
    <submittedName>
        <fullName evidence="4">Flagellar protein FlgN</fullName>
    </submittedName>
</protein>
<evidence type="ECO:0000256" key="1">
    <source>
        <dbReference type="ARBA" id="ARBA00002397"/>
    </source>
</evidence>
<keyword evidence="3" id="KW-1005">Bacterial flagellum biogenesis</keyword>
<proteinExistence type="inferred from homology"/>
<evidence type="ECO:0000256" key="2">
    <source>
        <dbReference type="ARBA" id="ARBA00007703"/>
    </source>
</evidence>
<keyword evidence="4" id="KW-0282">Flagellum</keyword>
<dbReference type="InterPro" id="IPR007809">
    <property type="entry name" value="FlgN-like"/>
</dbReference>
<dbReference type="RefSeq" id="WP_153248422.1">
    <property type="nucleotide sequence ID" value="NZ_CP044205.1"/>
</dbReference>
<dbReference type="AlphaFoldDB" id="A0A5Q0BJT7"/>
<dbReference type="EMBL" id="CP044205">
    <property type="protein sequence ID" value="QFY42427.1"/>
    <property type="molecule type" value="Genomic_DNA"/>
</dbReference>
<evidence type="ECO:0000313" key="4">
    <source>
        <dbReference type="EMBL" id="QFY42427.1"/>
    </source>
</evidence>
<dbReference type="OrthoDB" id="6119092at2"/>
<dbReference type="Pfam" id="PF05130">
    <property type="entry name" value="FlgN"/>
    <property type="match status" value="1"/>
</dbReference>
<keyword evidence="4" id="KW-0966">Cell projection</keyword>
<dbReference type="GO" id="GO:0044780">
    <property type="term" value="P:bacterial-type flagellum assembly"/>
    <property type="evidence" value="ECO:0007669"/>
    <property type="project" value="InterPro"/>
</dbReference>
<sequence length="164" mass="17448">MVALLAELQGGLKAESAAVQDLLDVLEAEREILLKPGVDGLDSVVARKNAMVMQVSELTRQRYSLLVASGFSSDEDGMKACVSVFSGDPACGEVEQAWKALGAIAQKVKKCNEFNGQLVSRLLARNQDLLAVFGMATQRGGGLYGPNGRAGQFISPVRRDFSTG</sequence>
<comment type="similarity">
    <text evidence="2">Belongs to the FlgN family.</text>
</comment>
<dbReference type="SUPFAM" id="SSF140566">
    <property type="entry name" value="FlgN-like"/>
    <property type="match status" value="1"/>
</dbReference>
<dbReference type="KEGG" id="mmob:F6R98_07140"/>
<keyword evidence="5" id="KW-1185">Reference proteome</keyword>
<keyword evidence="4" id="KW-0969">Cilium</keyword>